<sequence>MMLQLRRAAENLEKDDGWGGRGVEKMMWVGKKLGLEWAEVEKTMAQKANKTKKRWEMETGKIIVEKVRGKSTLTKCFSKYPLKFINPKNVAPSQTDVVWIYAITYGGGIVSGDSIACDITVGDGCTTVLTTQASTKVYKAVGTKISEQVLKARIGSNAFLAVIPDPVTCFSTAKYSQKQVFKVMSDSSLLLVDWITSGRHERGEKWDFDLYRSMNNIFHNGDEPLFLDTSLLEQGTCSDIAERMQDYQVIAMVILLGPKLKHVQNQIQEDVKKIMSQSLHMPTIGSRQSTSRHNDHHLTKPSFLASCSIFGPKGIGVVTRIAAMTTESVYNFLQHQLSSMEPLLGVKPYSYAS</sequence>
<evidence type="ECO:0000256" key="1">
    <source>
        <dbReference type="ARBA" id="ARBA00007177"/>
    </source>
</evidence>
<reference evidence="3" key="1">
    <citation type="submission" date="2023-08" db="EMBL/GenBank/DDBJ databases">
        <title>A de novo genome assembly of Solanum verrucosum Schlechtendal, a Mexican diploid species geographically isolated from the other diploid A-genome species in potato relatives.</title>
        <authorList>
            <person name="Hosaka K."/>
        </authorList>
    </citation>
    <scope>NUCLEOTIDE SEQUENCE</scope>
    <source>
        <tissue evidence="3">Young leaves</tissue>
    </source>
</reference>
<dbReference type="EMBL" id="CP133613">
    <property type="protein sequence ID" value="WMV14296.1"/>
    <property type="molecule type" value="Genomic_DNA"/>
</dbReference>
<keyword evidence="2" id="KW-0143">Chaperone</keyword>
<evidence type="ECO:0000313" key="3">
    <source>
        <dbReference type="EMBL" id="WMV14296.1"/>
    </source>
</evidence>
<dbReference type="Pfam" id="PF01774">
    <property type="entry name" value="UreD"/>
    <property type="match status" value="1"/>
</dbReference>
<evidence type="ECO:0008006" key="5">
    <source>
        <dbReference type="Google" id="ProtNLM"/>
    </source>
</evidence>
<name>A0AAF0Q0A8_SOLVR</name>
<gene>
    <name evidence="3" type="ORF">MTR67_007681</name>
</gene>
<proteinExistence type="inferred from homology"/>
<dbReference type="Proteomes" id="UP001234989">
    <property type="component" value="Chromosome 2"/>
</dbReference>
<organism evidence="3 4">
    <name type="scientific">Solanum verrucosum</name>
    <dbReference type="NCBI Taxonomy" id="315347"/>
    <lineage>
        <taxon>Eukaryota</taxon>
        <taxon>Viridiplantae</taxon>
        <taxon>Streptophyta</taxon>
        <taxon>Embryophyta</taxon>
        <taxon>Tracheophyta</taxon>
        <taxon>Spermatophyta</taxon>
        <taxon>Magnoliopsida</taxon>
        <taxon>eudicotyledons</taxon>
        <taxon>Gunneridae</taxon>
        <taxon>Pentapetalae</taxon>
        <taxon>asterids</taxon>
        <taxon>lamiids</taxon>
        <taxon>Solanales</taxon>
        <taxon>Solanaceae</taxon>
        <taxon>Solanoideae</taxon>
        <taxon>Solaneae</taxon>
        <taxon>Solanum</taxon>
    </lineage>
</organism>
<protein>
    <recommendedName>
        <fullName evidence="5">Urease accessory protein D</fullName>
    </recommendedName>
</protein>
<keyword evidence="4" id="KW-1185">Reference proteome</keyword>
<dbReference type="InterPro" id="IPR002669">
    <property type="entry name" value="UreD"/>
</dbReference>
<accession>A0AAF0Q0A8</accession>
<dbReference type="HAMAP" id="MF_01384">
    <property type="entry name" value="UreD"/>
    <property type="match status" value="1"/>
</dbReference>
<comment type="similarity">
    <text evidence="1">Belongs to the UreD family.</text>
</comment>
<dbReference type="PANTHER" id="PTHR33643">
    <property type="entry name" value="UREASE ACCESSORY PROTEIN D"/>
    <property type="match status" value="1"/>
</dbReference>
<evidence type="ECO:0000256" key="2">
    <source>
        <dbReference type="ARBA" id="ARBA00023186"/>
    </source>
</evidence>
<dbReference type="GO" id="GO:0016151">
    <property type="term" value="F:nickel cation binding"/>
    <property type="evidence" value="ECO:0007669"/>
    <property type="project" value="InterPro"/>
</dbReference>
<dbReference type="PANTHER" id="PTHR33643:SF1">
    <property type="entry name" value="UREASE ACCESSORY PROTEIN D"/>
    <property type="match status" value="1"/>
</dbReference>
<evidence type="ECO:0000313" key="4">
    <source>
        <dbReference type="Proteomes" id="UP001234989"/>
    </source>
</evidence>
<dbReference type="AlphaFoldDB" id="A0AAF0Q0A8"/>